<keyword evidence="2" id="KW-1185">Reference proteome</keyword>
<comment type="caution">
    <text evidence="1">The sequence shown here is derived from an EMBL/GenBank/DDBJ whole genome shotgun (WGS) entry which is preliminary data.</text>
</comment>
<gene>
    <name evidence="1" type="ORF">DFR74_10115</name>
</gene>
<reference evidence="1 2" key="1">
    <citation type="submission" date="2018-06" db="EMBL/GenBank/DDBJ databases">
        <title>Genomic Encyclopedia of Type Strains, Phase IV (KMG-IV): sequencing the most valuable type-strain genomes for metagenomic binning, comparative biology and taxonomic classification.</title>
        <authorList>
            <person name="Goeker M."/>
        </authorList>
    </citation>
    <scope>NUCLEOTIDE SEQUENCE [LARGE SCALE GENOMIC DNA]</scope>
    <source>
        <strain evidence="1 2">DSM 44599</strain>
    </source>
</reference>
<accession>A0A366E3A6</accession>
<sequence length="44" mass="5121">MAVRFKLGWYPPVVDGPLGREYVGYIPRMTEAADSNRNHWSARR</sequence>
<dbReference type="STRING" id="1210090.GCA_001613185_04273"/>
<evidence type="ECO:0000313" key="1">
    <source>
        <dbReference type="EMBL" id="RBO96004.1"/>
    </source>
</evidence>
<evidence type="ECO:0000313" key="2">
    <source>
        <dbReference type="Proteomes" id="UP000252586"/>
    </source>
</evidence>
<dbReference type="Proteomes" id="UP000252586">
    <property type="component" value="Unassembled WGS sequence"/>
</dbReference>
<proteinExistence type="predicted"/>
<dbReference type="AlphaFoldDB" id="A0A366E3A6"/>
<protein>
    <submittedName>
        <fullName evidence="1">Uncharacterized protein</fullName>
    </submittedName>
</protein>
<dbReference type="EMBL" id="QNRE01000001">
    <property type="protein sequence ID" value="RBO96004.1"/>
    <property type="molecule type" value="Genomic_DNA"/>
</dbReference>
<name>A0A366E3A6_9NOCA</name>
<organism evidence="1 2">
    <name type="scientific">Nocardia puris</name>
    <dbReference type="NCBI Taxonomy" id="208602"/>
    <lineage>
        <taxon>Bacteria</taxon>
        <taxon>Bacillati</taxon>
        <taxon>Actinomycetota</taxon>
        <taxon>Actinomycetes</taxon>
        <taxon>Mycobacteriales</taxon>
        <taxon>Nocardiaceae</taxon>
        <taxon>Nocardia</taxon>
    </lineage>
</organism>